<dbReference type="Gene3D" id="3.40.50.720">
    <property type="entry name" value="NAD(P)-binding Rossmann-like Domain"/>
    <property type="match status" value="1"/>
</dbReference>
<dbReference type="PANTHER" id="PTHR24320">
    <property type="entry name" value="RETINOL DEHYDROGENASE"/>
    <property type="match status" value="1"/>
</dbReference>
<dbReference type="GeneID" id="17262207"/>
<dbReference type="EnsemblProtists" id="EOD15953">
    <property type="protein sequence ID" value="EOD15953"/>
    <property type="gene ID" value="EMIHUDRAFT_210898"/>
</dbReference>
<evidence type="ECO:0000313" key="5">
    <source>
        <dbReference type="Proteomes" id="UP000013827"/>
    </source>
</evidence>
<dbReference type="Pfam" id="PF00106">
    <property type="entry name" value="adh_short"/>
    <property type="match status" value="1"/>
</dbReference>
<dbReference type="STRING" id="2903.R1C0B3"/>
<evidence type="ECO:0000256" key="1">
    <source>
        <dbReference type="ARBA" id="ARBA00006484"/>
    </source>
</evidence>
<accession>A0A0D3IXG8</accession>
<reference evidence="4" key="2">
    <citation type="submission" date="2024-10" db="UniProtKB">
        <authorList>
            <consortium name="EnsemblProtists"/>
        </authorList>
    </citation>
    <scope>IDENTIFICATION</scope>
</reference>
<dbReference type="PANTHER" id="PTHR24320:SF152">
    <property type="entry name" value="SHORT-CHAIN DEHYDROGENASE_REDUCTASE FAMILY PROTEIN"/>
    <property type="match status" value="1"/>
</dbReference>
<name>A0A0D3IXG8_EMIH1</name>
<sequence length="339" mass="33957">MPPTALLLLLLGLARSAALQIAITGSNSGIGASASKMLLERGHSVIHACRTAEAAAEAVALAGGGAPMVCDLADLQSVRRFAASLSAEAPALDVLCLNAGVSPSRKAEVPARTRDGFEETVGVNHIGHFLLASLLEPVLTRSEGTVVVTASGVHDPDAPGGTGDPATGATLGDLSGLGAVDGGGAVMVDGATAYCGAKAYHDSKLCNVLFAAEAARRWGGGGVAVRAFNPGLITSTGLFRAARRDNFLSAALFSFVATSVARFSQPVEVGGARLAYLATAPEEEVPPGSYLSAPAATSAAATVADGFGPAAVSREAQDKELAARLWERSSAVVGLGVGV</sequence>
<dbReference type="AlphaFoldDB" id="A0A0D3IXG8"/>
<dbReference type="SUPFAM" id="SSF51735">
    <property type="entry name" value="NAD(P)-binding Rossmann-fold domains"/>
    <property type="match status" value="1"/>
</dbReference>
<dbReference type="PRINTS" id="PR00081">
    <property type="entry name" value="GDHRDH"/>
</dbReference>
<reference evidence="5" key="1">
    <citation type="journal article" date="2013" name="Nature">
        <title>Pan genome of the phytoplankton Emiliania underpins its global distribution.</title>
        <authorList>
            <person name="Read B.A."/>
            <person name="Kegel J."/>
            <person name="Klute M.J."/>
            <person name="Kuo A."/>
            <person name="Lefebvre S.C."/>
            <person name="Maumus F."/>
            <person name="Mayer C."/>
            <person name="Miller J."/>
            <person name="Monier A."/>
            <person name="Salamov A."/>
            <person name="Young J."/>
            <person name="Aguilar M."/>
            <person name="Claverie J.M."/>
            <person name="Frickenhaus S."/>
            <person name="Gonzalez K."/>
            <person name="Herman E.K."/>
            <person name="Lin Y.C."/>
            <person name="Napier J."/>
            <person name="Ogata H."/>
            <person name="Sarno A.F."/>
            <person name="Shmutz J."/>
            <person name="Schroeder D."/>
            <person name="de Vargas C."/>
            <person name="Verret F."/>
            <person name="von Dassow P."/>
            <person name="Valentin K."/>
            <person name="Van de Peer Y."/>
            <person name="Wheeler G."/>
            <person name="Dacks J.B."/>
            <person name="Delwiche C.F."/>
            <person name="Dyhrman S.T."/>
            <person name="Glockner G."/>
            <person name="John U."/>
            <person name="Richards T."/>
            <person name="Worden A.Z."/>
            <person name="Zhang X."/>
            <person name="Grigoriev I.V."/>
            <person name="Allen A.E."/>
            <person name="Bidle K."/>
            <person name="Borodovsky M."/>
            <person name="Bowler C."/>
            <person name="Brownlee C."/>
            <person name="Cock J.M."/>
            <person name="Elias M."/>
            <person name="Gladyshev V.N."/>
            <person name="Groth M."/>
            <person name="Guda C."/>
            <person name="Hadaegh A."/>
            <person name="Iglesias-Rodriguez M.D."/>
            <person name="Jenkins J."/>
            <person name="Jones B.M."/>
            <person name="Lawson T."/>
            <person name="Leese F."/>
            <person name="Lindquist E."/>
            <person name="Lobanov A."/>
            <person name="Lomsadze A."/>
            <person name="Malik S.B."/>
            <person name="Marsh M.E."/>
            <person name="Mackinder L."/>
            <person name="Mock T."/>
            <person name="Mueller-Roeber B."/>
            <person name="Pagarete A."/>
            <person name="Parker M."/>
            <person name="Probert I."/>
            <person name="Quesneville H."/>
            <person name="Raines C."/>
            <person name="Rensing S.A."/>
            <person name="Riano-Pachon D.M."/>
            <person name="Richier S."/>
            <person name="Rokitta S."/>
            <person name="Shiraiwa Y."/>
            <person name="Soanes D.M."/>
            <person name="van der Giezen M."/>
            <person name="Wahlund T.M."/>
            <person name="Williams B."/>
            <person name="Wilson W."/>
            <person name="Wolfe G."/>
            <person name="Wurch L.L."/>
        </authorList>
    </citation>
    <scope>NUCLEOTIDE SEQUENCE</scope>
</reference>
<dbReference type="GO" id="GO:0016491">
    <property type="term" value="F:oxidoreductase activity"/>
    <property type="evidence" value="ECO:0007669"/>
    <property type="project" value="UniProtKB-KW"/>
</dbReference>
<proteinExistence type="inferred from homology"/>
<keyword evidence="5" id="KW-1185">Reference proteome</keyword>
<feature type="chain" id="PRO_5044234132" description="Protochlorophyllide reductase" evidence="3">
    <location>
        <begin position="19"/>
        <end position="339"/>
    </location>
</feature>
<dbReference type="OMA" id="VCYNAGL"/>
<dbReference type="eggNOG" id="KOG1208">
    <property type="taxonomic scope" value="Eukaryota"/>
</dbReference>
<dbReference type="UniPathway" id="UPA00668"/>
<protein>
    <recommendedName>
        <fullName evidence="6">Protochlorophyllide reductase</fullName>
    </recommendedName>
</protein>
<dbReference type="KEGG" id="ehx:EMIHUDRAFT_210898"/>
<keyword evidence="3" id="KW-0732">Signal</keyword>
<keyword evidence="2" id="KW-0560">Oxidoreductase</keyword>
<evidence type="ECO:0008006" key="6">
    <source>
        <dbReference type="Google" id="ProtNLM"/>
    </source>
</evidence>
<evidence type="ECO:0000256" key="3">
    <source>
        <dbReference type="SAM" id="SignalP"/>
    </source>
</evidence>
<organism evidence="4 5">
    <name type="scientific">Emiliania huxleyi (strain CCMP1516)</name>
    <dbReference type="NCBI Taxonomy" id="280463"/>
    <lineage>
        <taxon>Eukaryota</taxon>
        <taxon>Haptista</taxon>
        <taxon>Haptophyta</taxon>
        <taxon>Prymnesiophyceae</taxon>
        <taxon>Isochrysidales</taxon>
        <taxon>Noelaerhabdaceae</taxon>
        <taxon>Emiliania</taxon>
    </lineage>
</organism>
<dbReference type="Proteomes" id="UP000013827">
    <property type="component" value="Unassembled WGS sequence"/>
</dbReference>
<dbReference type="HOGENOM" id="CLU_010194_44_3_1"/>
<dbReference type="RefSeq" id="XP_005768382.1">
    <property type="nucleotide sequence ID" value="XM_005768325.1"/>
</dbReference>
<evidence type="ECO:0000313" key="4">
    <source>
        <dbReference type="EnsemblProtists" id="EOD15953"/>
    </source>
</evidence>
<dbReference type="InterPro" id="IPR002347">
    <property type="entry name" value="SDR_fam"/>
</dbReference>
<dbReference type="PaxDb" id="2903-EOD15953"/>
<evidence type="ECO:0000256" key="2">
    <source>
        <dbReference type="ARBA" id="ARBA00023002"/>
    </source>
</evidence>
<comment type="similarity">
    <text evidence="1">Belongs to the short-chain dehydrogenases/reductases (SDR) family.</text>
</comment>
<dbReference type="InterPro" id="IPR036291">
    <property type="entry name" value="NAD(P)-bd_dom_sf"/>
</dbReference>
<feature type="signal peptide" evidence="3">
    <location>
        <begin position="1"/>
        <end position="18"/>
    </location>
</feature>